<dbReference type="eggNOG" id="ENOG5032S0D">
    <property type="taxonomic scope" value="Bacteria"/>
</dbReference>
<dbReference type="OrthoDB" id="5573966at2"/>
<dbReference type="InterPro" id="IPR027367">
    <property type="entry name" value="Gly-zipper_YMGG"/>
</dbReference>
<evidence type="ECO:0000259" key="2">
    <source>
        <dbReference type="Pfam" id="PF13441"/>
    </source>
</evidence>
<sequence>MKSIDVPLMSAMLLVLLAGCASAPTGPSIAVMPGAGKSFEQFNVDDIVCRQYAANQTGGAVQSANNKAVGSAAIGTVIGAAAGAAIGGSHRGAGTGAGAGLLVGSAAGANASQYGTYGAQRSYDISYAQCMYAKGNNVPIIR</sequence>
<reference evidence="3 4" key="1">
    <citation type="journal article" date="2007" name="PLoS Genet.">
        <title>A tale of two oxidation states: bacterial colonization of arsenic-rich environments.</title>
        <authorList>
            <person name="Muller D."/>
            <person name="Medigue C."/>
            <person name="Koechler S."/>
            <person name="Barbe V."/>
            <person name="Barakat M."/>
            <person name="Talla E."/>
            <person name="Bonnefoy V."/>
            <person name="Krin E."/>
            <person name="Arsene-Ploetze F."/>
            <person name="Carapito C."/>
            <person name="Chandler M."/>
            <person name="Cournoyer B."/>
            <person name="Cruveiller S."/>
            <person name="Dossat C."/>
            <person name="Duval S."/>
            <person name="Heymann M."/>
            <person name="Leize E."/>
            <person name="Lieutaud A."/>
            <person name="Lievremont D."/>
            <person name="Makita Y."/>
            <person name="Mangenot S."/>
            <person name="Nitschke W."/>
            <person name="Ortet P."/>
            <person name="Perdrial N."/>
            <person name="Schoepp B."/>
            <person name="Siguier N."/>
            <person name="Simeonova D.D."/>
            <person name="Rouy Z."/>
            <person name="Segurens B."/>
            <person name="Turlin E."/>
            <person name="Vallenet D."/>
            <person name="Van Dorsselaer A."/>
            <person name="Weiss S."/>
            <person name="Weissenbach J."/>
            <person name="Lett M.C."/>
            <person name="Danchin A."/>
            <person name="Bertin P.N."/>
        </authorList>
    </citation>
    <scope>NUCLEOTIDE SEQUENCE [LARGE SCALE GENOMIC DNA]</scope>
    <source>
        <strain evidence="4">ULPAs1</strain>
    </source>
</reference>
<feature type="chain" id="PRO_5002669130" description="YMGG-like Gly-zipper domain-containing protein" evidence="1">
    <location>
        <begin position="24"/>
        <end position="142"/>
    </location>
</feature>
<dbReference type="PROSITE" id="PS51257">
    <property type="entry name" value="PROKAR_LIPOPROTEIN"/>
    <property type="match status" value="1"/>
</dbReference>
<keyword evidence="1" id="KW-0732">Signal</keyword>
<dbReference type="KEGG" id="har:HEAR2537"/>
<dbReference type="STRING" id="204773.HEAR2537"/>
<organism evidence="3 4">
    <name type="scientific">Herminiimonas arsenicoxydans</name>
    <dbReference type="NCBI Taxonomy" id="204773"/>
    <lineage>
        <taxon>Bacteria</taxon>
        <taxon>Pseudomonadati</taxon>
        <taxon>Pseudomonadota</taxon>
        <taxon>Betaproteobacteria</taxon>
        <taxon>Burkholderiales</taxon>
        <taxon>Oxalobacteraceae</taxon>
        <taxon>Herminiimonas</taxon>
    </lineage>
</organism>
<dbReference type="Proteomes" id="UP000006697">
    <property type="component" value="Chromosome"/>
</dbReference>
<dbReference type="HOGENOM" id="CLU_119887_1_0_4"/>
<evidence type="ECO:0000313" key="4">
    <source>
        <dbReference type="Proteomes" id="UP000006697"/>
    </source>
</evidence>
<accession>A4G824</accession>
<feature type="signal peptide" evidence="1">
    <location>
        <begin position="1"/>
        <end position="23"/>
    </location>
</feature>
<name>A4G824_HERAR</name>
<protein>
    <recommendedName>
        <fullName evidence="2">YMGG-like Gly-zipper domain-containing protein</fullName>
    </recommendedName>
</protein>
<evidence type="ECO:0000313" key="3">
    <source>
        <dbReference type="EMBL" id="CAL62661.1"/>
    </source>
</evidence>
<evidence type="ECO:0000256" key="1">
    <source>
        <dbReference type="SAM" id="SignalP"/>
    </source>
</evidence>
<feature type="domain" description="YMGG-like Gly-zipper" evidence="2">
    <location>
        <begin position="66"/>
        <end position="109"/>
    </location>
</feature>
<gene>
    <name evidence="3" type="ordered locus">HEAR2537</name>
</gene>
<dbReference type="EMBL" id="CU207211">
    <property type="protein sequence ID" value="CAL62661.1"/>
    <property type="molecule type" value="Genomic_DNA"/>
</dbReference>
<dbReference type="Pfam" id="PF13441">
    <property type="entry name" value="Gly-zipper_YMGG"/>
    <property type="match status" value="1"/>
</dbReference>
<proteinExistence type="predicted"/>
<keyword evidence="4" id="KW-1185">Reference proteome</keyword>
<dbReference type="AlphaFoldDB" id="A4G824"/>